<sequence length="674" mass="71478">MSYTSFDDAIDDGVESEEKGERHQFGPKAHRFFQQAYRLYSRAAQLRPSSPDALYNAARVQYLLATQFCLPPESIACLADSVFLFKAALNLAPLPAQQGDEHQQASLPSPFSLDVVSNLATSLQSLGELVDEVGWLDQIKSAERLASIADYSAFDAAPSDTVDPRFPTSGKLLQEAIGFFRQASLGQEQVLLDQASEPQHDGQSQAVEPSELAIATPDDDSDMADDDASAPASTLDEVGYTSSLVTVDTYVDTLISLHACLVTLLASCETVAHAQICTANAMEALDRAAAALDPSANSRLPPLDETERETKALELQRARLSLRIAHVTRIADLTPATFPSTSEEADEVEQLEQTLLEWSGNVLAPPSSSSSAGATGATAADTATLCELGDGALSLTRLRLRVLRRASASASGVGVEDGKAGIASIECAWTLGTTTSRLFNAALSTLSPTSAGGGGGGATQGVAVLGAQNTSTPTTRLRSSILCALASTSLVRSDVVFESSNLPNAVGSRAKLIENARAYARKGCLEIGLGWIFTASPTSDAARSGGGGTRMPVHPHNHGGWETLSRESELVYTLLRSLFFRAGMSGKEEESRTEIRTLASRLSTLASTTKGDVAFQLAFAVPHPLHPPPHTTTMGIDRFLSDLCDEEGQSALGPDEIEFWSAVKQEFFGVEHVA</sequence>
<feature type="region of interest" description="Disordered" evidence="1">
    <location>
        <begin position="1"/>
        <end position="23"/>
    </location>
</feature>
<dbReference type="AlphaFoldDB" id="A0A061HC24"/>
<organism evidence="2 3">
    <name type="scientific">Pseudozyma flocculosa PF-1</name>
    <dbReference type="NCBI Taxonomy" id="1277687"/>
    <lineage>
        <taxon>Eukaryota</taxon>
        <taxon>Fungi</taxon>
        <taxon>Dikarya</taxon>
        <taxon>Basidiomycota</taxon>
        <taxon>Ustilaginomycotina</taxon>
        <taxon>Ustilaginomycetes</taxon>
        <taxon>Ustilaginales</taxon>
        <taxon>Ustilaginaceae</taxon>
        <taxon>Pseudozyma</taxon>
    </lineage>
</organism>
<dbReference type="EMBL" id="KE361630">
    <property type="protein sequence ID" value="EPQ29575.1"/>
    <property type="molecule type" value="Genomic_DNA"/>
</dbReference>
<reference evidence="2 3" key="1">
    <citation type="journal article" date="2013" name="Plant Cell">
        <title>The transition from a phytopathogenic smut ancestor to an anamorphic biocontrol agent deciphered by comparative whole-genome analysis.</title>
        <authorList>
            <person name="Lefebvre F."/>
            <person name="Joly D.L."/>
            <person name="Labbe C."/>
            <person name="Teichmann B."/>
            <person name="Linning R."/>
            <person name="Belzile F."/>
            <person name="Bakkeren G."/>
            <person name="Belanger R.R."/>
        </authorList>
    </citation>
    <scope>NUCLEOTIDE SEQUENCE [LARGE SCALE GENOMIC DNA]</scope>
    <source>
        <strain evidence="2 3">PF-1</strain>
    </source>
</reference>
<evidence type="ECO:0000256" key="1">
    <source>
        <dbReference type="SAM" id="MobiDB-lite"/>
    </source>
</evidence>
<dbReference type="KEGG" id="pfp:PFL1_02794"/>
<dbReference type="RefSeq" id="XP_007878500.1">
    <property type="nucleotide sequence ID" value="XM_007880309.1"/>
</dbReference>
<name>A0A061HC24_9BASI</name>
<gene>
    <name evidence="2" type="ORF">PFL1_02794</name>
</gene>
<dbReference type="eggNOG" id="ENOG502S6MP">
    <property type="taxonomic scope" value="Eukaryota"/>
</dbReference>
<dbReference type="GeneID" id="19316909"/>
<proteinExistence type="predicted"/>
<dbReference type="HOGENOM" id="CLU_414537_0_0_1"/>
<evidence type="ECO:0000313" key="2">
    <source>
        <dbReference type="EMBL" id="EPQ29575.1"/>
    </source>
</evidence>
<protein>
    <submittedName>
        <fullName evidence="2">Uncharacterized protein</fullName>
    </submittedName>
</protein>
<evidence type="ECO:0000313" key="3">
    <source>
        <dbReference type="Proteomes" id="UP000053664"/>
    </source>
</evidence>
<accession>A0A061HC24</accession>
<dbReference type="Proteomes" id="UP000053664">
    <property type="component" value="Unassembled WGS sequence"/>
</dbReference>
<dbReference type="OrthoDB" id="5328412at2759"/>